<sequence length="215" mass="25420">MIPTLPCATGHFRPGDRKERPTGRITVQDDVPDSKMVAPRLRSRWGVSPVHNHCRWEKDIIISWFNFAAPVRHGSHGKRMFVIKPTDFYDKRFLKLLRFYILLTGIPLAIFITYVNIFIGEAELAEIPEGYIPDHWEYYKHPITRWIVRYFFDSPEKDYEKMLAIIDIESKKADLRLKEMAVHRLMKERGDGPWYYYDTPDKNRIDYSAKASPDN</sequence>
<keyword evidence="13" id="KW-0496">Mitochondrion</keyword>
<keyword evidence="7" id="KW-0679">Respiratory chain</keyword>
<dbReference type="PANTHER" id="PTHR13178:SF0">
    <property type="entry name" value="NADH DEHYDROGENASE [UBIQUINONE] 1 BETA SUBCOMPLEX SUBUNIT 5, MITOCHONDRIAL"/>
    <property type="match status" value="1"/>
</dbReference>
<name>A0A9D4APN9_9SAUR</name>
<evidence type="ECO:0000256" key="10">
    <source>
        <dbReference type="ARBA" id="ARBA00022946"/>
    </source>
</evidence>
<evidence type="ECO:0000256" key="17">
    <source>
        <dbReference type="SAM" id="Phobius"/>
    </source>
</evidence>
<proteinExistence type="inferred from homology"/>
<dbReference type="GO" id="GO:0005743">
    <property type="term" value="C:mitochondrial inner membrane"/>
    <property type="evidence" value="ECO:0007669"/>
    <property type="project" value="UniProtKB-SubCell"/>
</dbReference>
<feature type="transmembrane region" description="Helical" evidence="17">
    <location>
        <begin position="99"/>
        <end position="119"/>
    </location>
</feature>
<comment type="caution">
    <text evidence="18">The sequence shown here is derived from an EMBL/GenBank/DDBJ whole genome shotgun (WGS) entry which is preliminary data.</text>
</comment>
<evidence type="ECO:0000256" key="6">
    <source>
        <dbReference type="ARBA" id="ARBA00022448"/>
    </source>
</evidence>
<evidence type="ECO:0000256" key="9">
    <source>
        <dbReference type="ARBA" id="ARBA00022792"/>
    </source>
</evidence>
<keyword evidence="19" id="KW-1185">Reference proteome</keyword>
<evidence type="ECO:0000256" key="2">
    <source>
        <dbReference type="ARBA" id="ARBA00004434"/>
    </source>
</evidence>
<keyword evidence="12 17" id="KW-1133">Transmembrane helix</keyword>
<dbReference type="EMBL" id="JAHDVG010000488">
    <property type="protein sequence ID" value="KAH1165824.1"/>
    <property type="molecule type" value="Genomic_DNA"/>
</dbReference>
<keyword evidence="6" id="KW-0813">Transport</keyword>
<evidence type="ECO:0000256" key="5">
    <source>
        <dbReference type="ARBA" id="ARBA00015175"/>
    </source>
</evidence>
<dbReference type="InterPro" id="IPR019173">
    <property type="entry name" value="NADH_UbQ_OxRdtase_B5_su"/>
</dbReference>
<accession>A0A9D4APN9</accession>
<keyword evidence="8 17" id="KW-0812">Transmembrane</keyword>
<evidence type="ECO:0000256" key="3">
    <source>
        <dbReference type="ARBA" id="ARBA00007152"/>
    </source>
</evidence>
<keyword evidence="9" id="KW-0999">Mitochondrion inner membrane</keyword>
<evidence type="ECO:0000256" key="1">
    <source>
        <dbReference type="ARBA" id="ARBA00003195"/>
    </source>
</evidence>
<comment type="subunit">
    <text evidence="4">Complex I is composed of 45 different subunits.</text>
</comment>
<comment type="function">
    <text evidence="1">Accessory subunit of the mitochondrial membrane respiratory chain NADH dehydrogenase (Complex I), that is believed not to be involved in catalysis. Complex I functions in the transfer of electrons from NADH to the respiratory chain. The immediate electron acceptor for the enzyme is believed to be ubiquinone.</text>
</comment>
<dbReference type="Proteomes" id="UP000827986">
    <property type="component" value="Unassembled WGS sequence"/>
</dbReference>
<evidence type="ECO:0000256" key="14">
    <source>
        <dbReference type="ARBA" id="ARBA00023136"/>
    </source>
</evidence>
<dbReference type="AlphaFoldDB" id="A0A9D4APN9"/>
<dbReference type="PANTHER" id="PTHR13178">
    <property type="entry name" value="NADH-UBIQUINONE OXIDOREDUCTASE SGDH SUBUNIT"/>
    <property type="match status" value="1"/>
</dbReference>
<comment type="similarity">
    <text evidence="3">Belongs to the complex I NDUFB5 subunit family.</text>
</comment>
<evidence type="ECO:0000313" key="18">
    <source>
        <dbReference type="EMBL" id="KAH1165824.1"/>
    </source>
</evidence>
<gene>
    <name evidence="18" type="ORF">KIL84_023383</name>
</gene>
<organism evidence="18 19">
    <name type="scientific">Mauremys mutica</name>
    <name type="common">yellowpond turtle</name>
    <dbReference type="NCBI Taxonomy" id="74926"/>
    <lineage>
        <taxon>Eukaryota</taxon>
        <taxon>Metazoa</taxon>
        <taxon>Chordata</taxon>
        <taxon>Craniata</taxon>
        <taxon>Vertebrata</taxon>
        <taxon>Euteleostomi</taxon>
        <taxon>Archelosauria</taxon>
        <taxon>Testudinata</taxon>
        <taxon>Testudines</taxon>
        <taxon>Cryptodira</taxon>
        <taxon>Durocryptodira</taxon>
        <taxon>Testudinoidea</taxon>
        <taxon>Geoemydidae</taxon>
        <taxon>Geoemydinae</taxon>
        <taxon>Mauremys</taxon>
    </lineage>
</organism>
<keyword evidence="10" id="KW-0809">Transit peptide</keyword>
<evidence type="ECO:0000256" key="16">
    <source>
        <dbReference type="ARBA" id="ARBA00032550"/>
    </source>
</evidence>
<evidence type="ECO:0000256" key="7">
    <source>
        <dbReference type="ARBA" id="ARBA00022660"/>
    </source>
</evidence>
<dbReference type="Pfam" id="PF09781">
    <property type="entry name" value="NDUF_B5"/>
    <property type="match status" value="1"/>
</dbReference>
<evidence type="ECO:0000256" key="15">
    <source>
        <dbReference type="ARBA" id="ARBA00032395"/>
    </source>
</evidence>
<evidence type="ECO:0000256" key="4">
    <source>
        <dbReference type="ARBA" id="ARBA00011533"/>
    </source>
</evidence>
<keyword evidence="11" id="KW-0249">Electron transport</keyword>
<evidence type="ECO:0000256" key="8">
    <source>
        <dbReference type="ARBA" id="ARBA00022692"/>
    </source>
</evidence>
<comment type="subcellular location">
    <subcellularLocation>
        <location evidence="2">Mitochondrion inner membrane</location>
        <topology evidence="2">Single-pass membrane protein</topology>
    </subcellularLocation>
</comment>
<evidence type="ECO:0000256" key="12">
    <source>
        <dbReference type="ARBA" id="ARBA00022989"/>
    </source>
</evidence>
<protein>
    <recommendedName>
        <fullName evidence="5">NADH dehydrogenase [ubiquinone] 1 beta subcomplex subunit 5, mitochondrial</fullName>
    </recommendedName>
    <alternativeName>
        <fullName evidence="16">Complex I-SGDH</fullName>
    </alternativeName>
    <alternativeName>
        <fullName evidence="15">NADH-ubiquinone oxidoreductase SGDH subunit</fullName>
    </alternativeName>
</protein>
<evidence type="ECO:0000313" key="19">
    <source>
        <dbReference type="Proteomes" id="UP000827986"/>
    </source>
</evidence>
<reference evidence="18" key="1">
    <citation type="submission" date="2021-09" db="EMBL/GenBank/DDBJ databases">
        <title>The genome of Mauremys mutica provides insights into the evolution of semi-aquatic lifestyle.</title>
        <authorList>
            <person name="Gong S."/>
            <person name="Gao Y."/>
        </authorList>
    </citation>
    <scope>NUCLEOTIDE SEQUENCE</scope>
    <source>
        <strain evidence="18">MM-2020</strain>
        <tissue evidence="18">Muscle</tissue>
    </source>
</reference>
<evidence type="ECO:0000256" key="11">
    <source>
        <dbReference type="ARBA" id="ARBA00022982"/>
    </source>
</evidence>
<evidence type="ECO:0000256" key="13">
    <source>
        <dbReference type="ARBA" id="ARBA00023128"/>
    </source>
</evidence>
<keyword evidence="14 17" id="KW-0472">Membrane</keyword>